<gene>
    <name evidence="1" type="ORF">FPZ11_13750</name>
</gene>
<dbReference type="Gene3D" id="3.10.129.10">
    <property type="entry name" value="Hotdog Thioesterase"/>
    <property type="match status" value="1"/>
</dbReference>
<dbReference type="CDD" id="cd00586">
    <property type="entry name" value="4HBT"/>
    <property type="match status" value="1"/>
</dbReference>
<dbReference type="OrthoDB" id="3727779at2"/>
<dbReference type="InterPro" id="IPR029069">
    <property type="entry name" value="HotDog_dom_sf"/>
</dbReference>
<dbReference type="PANTHER" id="PTHR12475">
    <property type="match status" value="1"/>
</dbReference>
<dbReference type="AlphaFoldDB" id="A0A5B8M8D3"/>
<dbReference type="RefSeq" id="WP_146321714.1">
    <property type="nucleotide sequence ID" value="NZ_CP042305.1"/>
</dbReference>
<accession>A0A5B8M8D3</accession>
<dbReference type="Proteomes" id="UP000320216">
    <property type="component" value="Chromosome"/>
</dbReference>
<reference evidence="1 2" key="1">
    <citation type="submission" date="2019-07" db="EMBL/GenBank/DDBJ databases">
        <title>Full genome sequence of Humibacter sp. WJ7-1.</title>
        <authorList>
            <person name="Im W.-T."/>
        </authorList>
    </citation>
    <scope>NUCLEOTIDE SEQUENCE [LARGE SCALE GENOMIC DNA]</scope>
    <source>
        <strain evidence="1 2">WJ7-1</strain>
    </source>
</reference>
<sequence length="182" mass="21059">MHMLFRTILHAWISRFGKRVGHYDVVSTKLRVLPTDLDILRHMNNGVYLSIFDIGRFDLIRRSGVWQIFADRGWYPVVASETITFRKSLQLWQKFTVESRIIGFDEKAAYMQHRAVVNGEIYAEAFIKARFLKRAGGTVPVSEILDAVGPTPKDLELPEWLLRWGDDVRLPSTRAEAPSVWE</sequence>
<name>A0A5B8M8D3_9MICO</name>
<dbReference type="EMBL" id="CP042305">
    <property type="protein sequence ID" value="QDZ15680.1"/>
    <property type="molecule type" value="Genomic_DNA"/>
</dbReference>
<proteinExistence type="predicted"/>
<dbReference type="KEGG" id="huw:FPZ11_13750"/>
<organism evidence="1 2">
    <name type="scientific">Humibacter ginsenosidimutans</name>
    <dbReference type="NCBI Taxonomy" id="2599293"/>
    <lineage>
        <taxon>Bacteria</taxon>
        <taxon>Bacillati</taxon>
        <taxon>Actinomycetota</taxon>
        <taxon>Actinomycetes</taxon>
        <taxon>Micrococcales</taxon>
        <taxon>Microbacteriaceae</taxon>
        <taxon>Humibacter</taxon>
    </lineage>
</organism>
<dbReference type="Pfam" id="PF13279">
    <property type="entry name" value="4HBT_2"/>
    <property type="match status" value="1"/>
</dbReference>
<dbReference type="InterPro" id="IPR051490">
    <property type="entry name" value="THEM6_lcsJ_thioesterase"/>
</dbReference>
<dbReference type="PANTHER" id="PTHR12475:SF4">
    <property type="entry name" value="PROTEIN THEM6"/>
    <property type="match status" value="1"/>
</dbReference>
<protein>
    <submittedName>
        <fullName evidence="1">Thioesterase</fullName>
    </submittedName>
</protein>
<evidence type="ECO:0000313" key="1">
    <source>
        <dbReference type="EMBL" id="QDZ15680.1"/>
    </source>
</evidence>
<evidence type="ECO:0000313" key="2">
    <source>
        <dbReference type="Proteomes" id="UP000320216"/>
    </source>
</evidence>
<dbReference type="SUPFAM" id="SSF54637">
    <property type="entry name" value="Thioesterase/thiol ester dehydrase-isomerase"/>
    <property type="match status" value="1"/>
</dbReference>
<keyword evidence="2" id="KW-1185">Reference proteome</keyword>